<name>A0A371FHD7_MUCPR</name>
<accession>A0A371FHD7</accession>
<evidence type="ECO:0000259" key="1">
    <source>
        <dbReference type="Pfam" id="PF00078"/>
    </source>
</evidence>
<dbReference type="PANTHER" id="PTHR24559">
    <property type="entry name" value="TRANSPOSON TY3-I GAG-POL POLYPROTEIN"/>
    <property type="match status" value="1"/>
</dbReference>
<dbReference type="SUPFAM" id="SSF56672">
    <property type="entry name" value="DNA/RNA polymerases"/>
    <property type="match status" value="1"/>
</dbReference>
<dbReference type="EMBL" id="QJKJ01009102">
    <property type="protein sequence ID" value="RDX77709.1"/>
    <property type="molecule type" value="Genomic_DNA"/>
</dbReference>
<dbReference type="PANTHER" id="PTHR24559:SF444">
    <property type="entry name" value="REVERSE TRANSCRIPTASE DOMAIN-CONTAINING PROTEIN"/>
    <property type="match status" value="1"/>
</dbReference>
<dbReference type="InterPro" id="IPR053134">
    <property type="entry name" value="RNA-dir_DNA_polymerase"/>
</dbReference>
<dbReference type="CDD" id="cd01647">
    <property type="entry name" value="RT_LTR"/>
    <property type="match status" value="1"/>
</dbReference>
<protein>
    <submittedName>
        <fullName evidence="2">Retrovirus-related Pol polyprotein from transposon 17.6</fullName>
    </submittedName>
</protein>
<dbReference type="Pfam" id="PF00078">
    <property type="entry name" value="RVT_1"/>
    <property type="match status" value="1"/>
</dbReference>
<dbReference type="InterPro" id="IPR043502">
    <property type="entry name" value="DNA/RNA_pol_sf"/>
</dbReference>
<evidence type="ECO:0000313" key="2">
    <source>
        <dbReference type="EMBL" id="RDX77709.1"/>
    </source>
</evidence>
<dbReference type="InterPro" id="IPR043128">
    <property type="entry name" value="Rev_trsase/Diguanyl_cyclase"/>
</dbReference>
<gene>
    <name evidence="2" type="primary">pol</name>
    <name evidence="2" type="ORF">CR513_42124</name>
</gene>
<dbReference type="Proteomes" id="UP000257109">
    <property type="component" value="Unassembled WGS sequence"/>
</dbReference>
<dbReference type="OrthoDB" id="542221at2759"/>
<dbReference type="InterPro" id="IPR000477">
    <property type="entry name" value="RT_dom"/>
</dbReference>
<keyword evidence="3" id="KW-1185">Reference proteome</keyword>
<evidence type="ECO:0000313" key="3">
    <source>
        <dbReference type="Proteomes" id="UP000257109"/>
    </source>
</evidence>
<dbReference type="AlphaFoldDB" id="A0A371FHD7"/>
<reference evidence="2" key="1">
    <citation type="submission" date="2018-05" db="EMBL/GenBank/DDBJ databases">
        <title>Draft genome of Mucuna pruriens seed.</title>
        <authorList>
            <person name="Nnadi N.E."/>
            <person name="Vos R."/>
            <person name="Hasami M.H."/>
            <person name="Devisetty U.K."/>
            <person name="Aguiy J.C."/>
        </authorList>
    </citation>
    <scope>NUCLEOTIDE SEQUENCE [LARGE SCALE GENOMIC DNA]</scope>
    <source>
        <strain evidence="2">JCA_2017</strain>
    </source>
</reference>
<feature type="non-terminal residue" evidence="2">
    <location>
        <position position="1"/>
    </location>
</feature>
<comment type="caution">
    <text evidence="2">The sequence shown here is derived from an EMBL/GenBank/DDBJ whole genome shotgun (WGS) entry which is preliminary data.</text>
</comment>
<feature type="domain" description="Reverse transcriptase" evidence="1">
    <location>
        <begin position="2"/>
        <end position="161"/>
    </location>
</feature>
<sequence length="272" mass="31078">MVKKASGKWWMRTNYTDLNKACPKDPYLLPSIDWLVDGVLGFALLSFMDSYLDNNQIQMHPQNEEKTAFITDTGAFCYKVMPFDLKNAGATYQRLMDKIIKDIISTNVEVYMDDMVMKSTVVGEHCIALERVFSILRRHQLKLNPEKCSFRIQAGKFLGFMLTVRGIEVNPENARAAETTMPIFGNLKKGGSFVWMHEIEEAFMRLKAILVAPQSPHLSHPRHYNCDKLSNAKTLECRMPTRSRQGLIQFGLDETNLTRSRLSADLDAKESD</sequence>
<proteinExistence type="predicted"/>
<dbReference type="Gene3D" id="3.10.10.10">
    <property type="entry name" value="HIV Type 1 Reverse Transcriptase, subunit A, domain 1"/>
    <property type="match status" value="1"/>
</dbReference>
<dbReference type="Gene3D" id="3.30.70.270">
    <property type="match status" value="1"/>
</dbReference>
<organism evidence="2 3">
    <name type="scientific">Mucuna pruriens</name>
    <name type="common">Velvet bean</name>
    <name type="synonym">Dolichos pruriens</name>
    <dbReference type="NCBI Taxonomy" id="157652"/>
    <lineage>
        <taxon>Eukaryota</taxon>
        <taxon>Viridiplantae</taxon>
        <taxon>Streptophyta</taxon>
        <taxon>Embryophyta</taxon>
        <taxon>Tracheophyta</taxon>
        <taxon>Spermatophyta</taxon>
        <taxon>Magnoliopsida</taxon>
        <taxon>eudicotyledons</taxon>
        <taxon>Gunneridae</taxon>
        <taxon>Pentapetalae</taxon>
        <taxon>rosids</taxon>
        <taxon>fabids</taxon>
        <taxon>Fabales</taxon>
        <taxon>Fabaceae</taxon>
        <taxon>Papilionoideae</taxon>
        <taxon>50 kb inversion clade</taxon>
        <taxon>NPAAA clade</taxon>
        <taxon>indigoferoid/millettioid clade</taxon>
        <taxon>Phaseoleae</taxon>
        <taxon>Mucuna</taxon>
    </lineage>
</organism>